<keyword evidence="6" id="KW-1185">Reference proteome</keyword>
<evidence type="ECO:0000256" key="3">
    <source>
        <dbReference type="ARBA" id="ARBA00023287"/>
    </source>
</evidence>
<dbReference type="Pfam" id="PF07963">
    <property type="entry name" value="N_methyl"/>
    <property type="match status" value="1"/>
</dbReference>
<evidence type="ECO:0000313" key="5">
    <source>
        <dbReference type="EMBL" id="SHL05011.1"/>
    </source>
</evidence>
<dbReference type="SUPFAM" id="SSF54523">
    <property type="entry name" value="Pili subunits"/>
    <property type="match status" value="1"/>
</dbReference>
<dbReference type="InterPro" id="IPR012902">
    <property type="entry name" value="N_methyl_site"/>
</dbReference>
<gene>
    <name evidence="5" type="ORF">SAMN05443507_1344</name>
</gene>
<dbReference type="InterPro" id="IPR000983">
    <property type="entry name" value="Bac_GSPG_pilin"/>
</dbReference>
<dbReference type="InterPro" id="IPR045584">
    <property type="entry name" value="Pilin-like"/>
</dbReference>
<protein>
    <submittedName>
        <fullName evidence="5">General secretion pathway protein G</fullName>
    </submittedName>
</protein>
<dbReference type="RefSeq" id="WP_072875255.1">
    <property type="nucleotide sequence ID" value="NZ_FRAF01000034.1"/>
</dbReference>
<dbReference type="NCBIfam" id="TIGR02532">
    <property type="entry name" value="IV_pilin_GFxxxE"/>
    <property type="match status" value="1"/>
</dbReference>
<evidence type="ECO:0000256" key="1">
    <source>
        <dbReference type="ARBA" id="ARBA00004241"/>
    </source>
</evidence>
<accession>A0A1M6XGF9</accession>
<dbReference type="PROSITE" id="PS00409">
    <property type="entry name" value="PROKAR_NTER_METHYL"/>
    <property type="match status" value="1"/>
</dbReference>
<dbReference type="Gene3D" id="3.30.700.10">
    <property type="entry name" value="Glycoprotein, Type 4 Pilin"/>
    <property type="match status" value="1"/>
</dbReference>
<proteinExistence type="predicted"/>
<dbReference type="OrthoDB" id="9795612at2"/>
<sequence>MKNLKSVVFWEFRGFTLLELMVSVFIMAVMIAVAAPQLLEAGKKAEYTALLQDEQVIQSALSEYQLMNYSFPTGNTQQQLQTLVSAGLLNSVPVDPCGGQFIINDGNGNSVTVTSTDSLSNS</sequence>
<dbReference type="GO" id="GO:0015628">
    <property type="term" value="P:protein secretion by the type II secretion system"/>
    <property type="evidence" value="ECO:0007669"/>
    <property type="project" value="InterPro"/>
</dbReference>
<evidence type="ECO:0000256" key="2">
    <source>
        <dbReference type="ARBA" id="ARBA00022481"/>
    </source>
</evidence>
<dbReference type="GO" id="GO:0015627">
    <property type="term" value="C:type II protein secretion system complex"/>
    <property type="evidence" value="ECO:0007669"/>
    <property type="project" value="InterPro"/>
</dbReference>
<organism evidence="5 6">
    <name type="scientific">Alicyclobacillus tolerans</name>
    <dbReference type="NCBI Taxonomy" id="90970"/>
    <lineage>
        <taxon>Bacteria</taxon>
        <taxon>Bacillati</taxon>
        <taxon>Bacillota</taxon>
        <taxon>Bacilli</taxon>
        <taxon>Bacillales</taxon>
        <taxon>Alicyclobacillaceae</taxon>
        <taxon>Alicyclobacillus</taxon>
    </lineage>
</organism>
<feature type="transmembrane region" description="Helical" evidence="4">
    <location>
        <begin position="20"/>
        <end position="39"/>
    </location>
</feature>
<dbReference type="STRING" id="1830138.SAMN05443507_1344"/>
<dbReference type="AlphaFoldDB" id="A0A1M6XGF9"/>
<dbReference type="GO" id="GO:0009986">
    <property type="term" value="C:cell surface"/>
    <property type="evidence" value="ECO:0007669"/>
    <property type="project" value="UniProtKB-SubCell"/>
</dbReference>
<dbReference type="Proteomes" id="UP000184016">
    <property type="component" value="Unassembled WGS sequence"/>
</dbReference>
<keyword evidence="2" id="KW-0488">Methylation</keyword>
<keyword evidence="4" id="KW-0472">Membrane</keyword>
<dbReference type="PRINTS" id="PR00813">
    <property type="entry name" value="BCTERIALGSPG"/>
</dbReference>
<name>A0A1M6XGF9_9BACL</name>
<comment type="subcellular location">
    <subcellularLocation>
        <location evidence="1">Cell surface</location>
    </subcellularLocation>
</comment>
<reference evidence="6" key="1">
    <citation type="submission" date="2016-11" db="EMBL/GenBank/DDBJ databases">
        <authorList>
            <person name="Varghese N."/>
            <person name="Submissions S."/>
        </authorList>
    </citation>
    <scope>NUCLEOTIDE SEQUENCE [LARGE SCALE GENOMIC DNA]</scope>
    <source>
        <strain evidence="6">USBA-503</strain>
    </source>
</reference>
<dbReference type="EMBL" id="FRAF01000034">
    <property type="protein sequence ID" value="SHL05011.1"/>
    <property type="molecule type" value="Genomic_DNA"/>
</dbReference>
<dbReference type="GO" id="GO:0030420">
    <property type="term" value="P:establishment of competence for transformation"/>
    <property type="evidence" value="ECO:0007669"/>
    <property type="project" value="UniProtKB-KW"/>
</dbReference>
<keyword evidence="4" id="KW-1133">Transmembrane helix</keyword>
<keyword evidence="4" id="KW-0812">Transmembrane</keyword>
<keyword evidence="3" id="KW-0178">Competence</keyword>
<evidence type="ECO:0000256" key="4">
    <source>
        <dbReference type="SAM" id="Phobius"/>
    </source>
</evidence>
<evidence type="ECO:0000313" key="6">
    <source>
        <dbReference type="Proteomes" id="UP000184016"/>
    </source>
</evidence>